<dbReference type="EMBL" id="CM045761">
    <property type="protein sequence ID" value="KAI8014370.1"/>
    <property type="molecule type" value="Genomic_DNA"/>
</dbReference>
<sequence>MVMDSLQPIPTSYILSGTSDISTQLVVKVAWLCCIIHDILVSTIRVDFENMLENEMGTLAGITPIM</sequence>
<evidence type="ECO:0000313" key="2">
    <source>
        <dbReference type="Proteomes" id="UP001060215"/>
    </source>
</evidence>
<evidence type="ECO:0000313" key="1">
    <source>
        <dbReference type="EMBL" id="KAI8014370.1"/>
    </source>
</evidence>
<accession>A0ACC0HPH7</accession>
<keyword evidence="2" id="KW-1185">Reference proteome</keyword>
<proteinExistence type="predicted"/>
<organism evidence="1 2">
    <name type="scientific">Camellia lanceoleosa</name>
    <dbReference type="NCBI Taxonomy" id="1840588"/>
    <lineage>
        <taxon>Eukaryota</taxon>
        <taxon>Viridiplantae</taxon>
        <taxon>Streptophyta</taxon>
        <taxon>Embryophyta</taxon>
        <taxon>Tracheophyta</taxon>
        <taxon>Spermatophyta</taxon>
        <taxon>Magnoliopsida</taxon>
        <taxon>eudicotyledons</taxon>
        <taxon>Gunneridae</taxon>
        <taxon>Pentapetalae</taxon>
        <taxon>asterids</taxon>
        <taxon>Ericales</taxon>
        <taxon>Theaceae</taxon>
        <taxon>Camellia</taxon>
    </lineage>
</organism>
<comment type="caution">
    <text evidence="1">The sequence shown here is derived from an EMBL/GenBank/DDBJ whole genome shotgun (WGS) entry which is preliminary data.</text>
</comment>
<name>A0ACC0HPH7_9ERIC</name>
<dbReference type="Proteomes" id="UP001060215">
    <property type="component" value="Chromosome 4"/>
</dbReference>
<protein>
    <submittedName>
        <fullName evidence="1">Uncharacterized protein</fullName>
    </submittedName>
</protein>
<reference evidence="1 2" key="1">
    <citation type="journal article" date="2022" name="Plant J.">
        <title>Chromosome-level genome of Camellia lanceoleosa provides a valuable resource for understanding genome evolution and self-incompatibility.</title>
        <authorList>
            <person name="Gong W."/>
            <person name="Xiao S."/>
            <person name="Wang L."/>
            <person name="Liao Z."/>
            <person name="Chang Y."/>
            <person name="Mo W."/>
            <person name="Hu G."/>
            <person name="Li W."/>
            <person name="Zhao G."/>
            <person name="Zhu H."/>
            <person name="Hu X."/>
            <person name="Ji K."/>
            <person name="Xiang X."/>
            <person name="Song Q."/>
            <person name="Yuan D."/>
            <person name="Jin S."/>
            <person name="Zhang L."/>
        </authorList>
    </citation>
    <scope>NUCLEOTIDE SEQUENCE [LARGE SCALE GENOMIC DNA]</scope>
    <source>
        <strain evidence="1">SQ_2022a</strain>
    </source>
</reference>
<gene>
    <name evidence="1" type="ORF">LOK49_LG05G00470</name>
</gene>